<evidence type="ECO:0000259" key="4">
    <source>
        <dbReference type="Pfam" id="PF13525"/>
    </source>
</evidence>
<dbReference type="InterPro" id="IPR017689">
    <property type="entry name" value="BamD"/>
</dbReference>
<dbReference type="NCBIfam" id="TIGR03302">
    <property type="entry name" value="OM_YfiO"/>
    <property type="match status" value="1"/>
</dbReference>
<evidence type="ECO:0000256" key="2">
    <source>
        <dbReference type="ARBA" id="ARBA00023136"/>
    </source>
</evidence>
<keyword evidence="1" id="KW-0732">Signal</keyword>
<reference evidence="5 6" key="1">
    <citation type="submission" date="2021-02" db="EMBL/GenBank/DDBJ databases">
        <authorList>
            <person name="Jung H.S."/>
            <person name="Chun B.H."/>
            <person name="Jeon C.O."/>
        </authorList>
    </citation>
    <scope>NUCLEOTIDE SEQUENCE [LARGE SCALE GENOMIC DNA]</scope>
    <source>
        <strain evidence="5 6">LMG 25203</strain>
    </source>
</reference>
<gene>
    <name evidence="5" type="primary">bamD</name>
    <name evidence="5" type="ORF">H9X54_003945</name>
</gene>
<dbReference type="Proteomes" id="UP000759529">
    <property type="component" value="Unassembled WGS sequence"/>
</dbReference>
<evidence type="ECO:0000256" key="3">
    <source>
        <dbReference type="ARBA" id="ARBA00023237"/>
    </source>
</evidence>
<dbReference type="Pfam" id="PF13525">
    <property type="entry name" value="YfiO"/>
    <property type="match status" value="1"/>
</dbReference>
<keyword evidence="3" id="KW-0998">Cell outer membrane</keyword>
<evidence type="ECO:0000313" key="5">
    <source>
        <dbReference type="EMBL" id="MBM6498453.1"/>
    </source>
</evidence>
<dbReference type="InterPro" id="IPR039565">
    <property type="entry name" value="BamD-like"/>
</dbReference>
<organism evidence="5 6">
    <name type="scientific">Flavobacterium macrobrachii</name>
    <dbReference type="NCBI Taxonomy" id="591204"/>
    <lineage>
        <taxon>Bacteria</taxon>
        <taxon>Pseudomonadati</taxon>
        <taxon>Bacteroidota</taxon>
        <taxon>Flavobacteriia</taxon>
        <taxon>Flavobacteriales</taxon>
        <taxon>Flavobacteriaceae</taxon>
        <taxon>Flavobacterium</taxon>
    </lineage>
</organism>
<dbReference type="RefSeq" id="WP_187657487.1">
    <property type="nucleotide sequence ID" value="NZ_JACSOD020000431.1"/>
</dbReference>
<keyword evidence="6" id="KW-1185">Reference proteome</keyword>
<evidence type="ECO:0000256" key="1">
    <source>
        <dbReference type="ARBA" id="ARBA00022729"/>
    </source>
</evidence>
<dbReference type="InterPro" id="IPR011990">
    <property type="entry name" value="TPR-like_helical_dom_sf"/>
</dbReference>
<accession>A0ABS2CU13</accession>
<keyword evidence="2" id="KW-0472">Membrane</keyword>
<evidence type="ECO:0000313" key="6">
    <source>
        <dbReference type="Proteomes" id="UP000759529"/>
    </source>
</evidence>
<dbReference type="SUPFAM" id="SSF48452">
    <property type="entry name" value="TPR-like"/>
    <property type="match status" value="1"/>
</dbReference>
<dbReference type="Gene3D" id="1.25.40.10">
    <property type="entry name" value="Tetratricopeptide repeat domain"/>
    <property type="match status" value="1"/>
</dbReference>
<dbReference type="EMBL" id="JACSOD020000431">
    <property type="protein sequence ID" value="MBM6498453.1"/>
    <property type="molecule type" value="Genomic_DNA"/>
</dbReference>
<proteinExistence type="predicted"/>
<feature type="domain" description="Outer membrane lipoprotein BamD-like" evidence="4">
    <location>
        <begin position="31"/>
        <end position="219"/>
    </location>
</feature>
<protein>
    <submittedName>
        <fullName evidence="5">Outer membrane protein assembly factor BamD</fullName>
    </submittedName>
</protein>
<sequence length="266" mass="30889">MKKFLVFFTFVLLFSSCSEYQNALKSEDVAVKYEAAEKMFEAKKYSKAIRLFEQIAPAYKGKPSAEKMFYMYSQSLYLTKQYYSAGYQFESFVANYPKSQKLEEASFLGAKCYSKLSPVYSLDQIDTYKAIDKIQAFIDEYPESSYLAEANIVAKDLREKLEKKAFEVAKQYNTIEDYKSAIVALDNFMINYPGTIYKEKALYYKFDSSYKLAINSVPSKMQERLEDAKTAYNNLVKLNTNSEFKNKADEMLARIENDLKQFSKIN</sequence>
<dbReference type="PROSITE" id="PS51257">
    <property type="entry name" value="PROKAR_LIPOPROTEIN"/>
    <property type="match status" value="1"/>
</dbReference>
<name>A0ABS2CU13_9FLAO</name>
<comment type="caution">
    <text evidence="5">The sequence shown here is derived from an EMBL/GenBank/DDBJ whole genome shotgun (WGS) entry which is preliminary data.</text>
</comment>